<feature type="compositionally biased region" description="Low complexity" evidence="1">
    <location>
        <begin position="1"/>
        <end position="34"/>
    </location>
</feature>
<proteinExistence type="predicted"/>
<organism evidence="3 5">
    <name type="scientific">Streptomyces griseoviridis</name>
    <dbReference type="NCBI Taxonomy" id="45398"/>
    <lineage>
        <taxon>Bacteria</taxon>
        <taxon>Bacillati</taxon>
        <taxon>Actinomycetota</taxon>
        <taxon>Actinomycetes</taxon>
        <taxon>Kitasatosporales</taxon>
        <taxon>Streptomycetaceae</taxon>
        <taxon>Streptomyces</taxon>
    </lineage>
</organism>
<feature type="transmembrane region" description="Helical" evidence="2">
    <location>
        <begin position="103"/>
        <end position="123"/>
    </location>
</feature>
<dbReference type="OrthoDB" id="4307327at2"/>
<feature type="region of interest" description="Disordered" evidence="1">
    <location>
        <begin position="72"/>
        <end position="95"/>
    </location>
</feature>
<keyword evidence="2" id="KW-1133">Transmembrane helix</keyword>
<feature type="region of interest" description="Disordered" evidence="1">
    <location>
        <begin position="126"/>
        <end position="288"/>
    </location>
</feature>
<dbReference type="EMBL" id="CP029078">
    <property type="protein sequence ID" value="QCN86218.1"/>
    <property type="molecule type" value="Genomic_DNA"/>
</dbReference>
<dbReference type="Proteomes" id="UP000271291">
    <property type="component" value="Chromosome"/>
</dbReference>
<keyword evidence="6" id="KW-1185">Reference proteome</keyword>
<dbReference type="Proteomes" id="UP000501753">
    <property type="component" value="Chromosome"/>
</dbReference>
<dbReference type="EMBL" id="CP034687">
    <property type="protein sequence ID" value="AZS86927.1"/>
    <property type="molecule type" value="Genomic_DNA"/>
</dbReference>
<feature type="compositionally biased region" description="Low complexity" evidence="1">
    <location>
        <begin position="149"/>
        <end position="199"/>
    </location>
</feature>
<feature type="region of interest" description="Disordered" evidence="1">
    <location>
        <begin position="1"/>
        <end position="51"/>
    </location>
</feature>
<keyword evidence="2" id="KW-0472">Membrane</keyword>
<feature type="compositionally biased region" description="Basic and acidic residues" evidence="1">
    <location>
        <begin position="83"/>
        <end position="95"/>
    </location>
</feature>
<evidence type="ECO:0000313" key="3">
    <source>
        <dbReference type="EMBL" id="AZS86927.1"/>
    </source>
</evidence>
<protein>
    <recommendedName>
        <fullName evidence="7">Translation initiation factor IF-2</fullName>
    </recommendedName>
</protein>
<feature type="compositionally biased region" description="Low complexity" evidence="1">
    <location>
        <begin position="222"/>
        <end position="245"/>
    </location>
</feature>
<reference evidence="3 5" key="2">
    <citation type="submission" date="2018-12" db="EMBL/GenBank/DDBJ databases">
        <title>Streptomyces griseoviridis F1-27 complete genome.</title>
        <authorList>
            <person name="Mariita R.M."/>
            <person name="Sello J.K."/>
        </authorList>
    </citation>
    <scope>NUCLEOTIDE SEQUENCE [LARGE SCALE GENOMIC DNA]</scope>
    <source>
        <strain evidence="3 5">F1-27</strain>
    </source>
</reference>
<name>A0A3S9ZGP5_STRGD</name>
<sequence>MPTARTAAIPAGTGFGATAAPTGTGHGTTAMPTGDLRDPWGASADPAHTHDPHEVTVQLDAVDLRQDMRLRQAAGAPPGGPDSSDRPVFVDESGRRSRRFRRLGMAIGLACAVYAVVIVVTLMSGSSDAPWLPVPGQNDDRPASKVDTSPAPTGSAGPSGAPDASPDASPTATDGVIPPTAGSGTADGTTTAGTAVVPGASGGLEPTATRTTVTPGGGAGDPVPSQPVEEPTTTSPTPTATTSPDPSEPADSGGPVANGPSDPSPVAEGDGHRVLSLAAPPEPPEYTL</sequence>
<dbReference type="AlphaFoldDB" id="A0A3S9ZGP5"/>
<reference evidence="4 6" key="1">
    <citation type="submission" date="2018-04" db="EMBL/GenBank/DDBJ databases">
        <title>Complete genome sequences of Streptomyces griseoviridis K61 and characterization of antagonistic properties of biological control agents.</title>
        <authorList>
            <person name="Mariita R.M."/>
            <person name="Sello J.K."/>
        </authorList>
    </citation>
    <scope>NUCLEOTIDE SEQUENCE [LARGE SCALE GENOMIC DNA]</scope>
    <source>
        <strain evidence="4 6">K61</strain>
    </source>
</reference>
<evidence type="ECO:0000313" key="6">
    <source>
        <dbReference type="Proteomes" id="UP000501753"/>
    </source>
</evidence>
<keyword evidence="2" id="KW-0812">Transmembrane</keyword>
<evidence type="ECO:0000256" key="2">
    <source>
        <dbReference type="SAM" id="Phobius"/>
    </source>
</evidence>
<evidence type="ECO:0008006" key="7">
    <source>
        <dbReference type="Google" id="ProtNLM"/>
    </source>
</evidence>
<evidence type="ECO:0000313" key="4">
    <source>
        <dbReference type="EMBL" id="QCN86218.1"/>
    </source>
</evidence>
<evidence type="ECO:0000313" key="5">
    <source>
        <dbReference type="Proteomes" id="UP000271291"/>
    </source>
</evidence>
<dbReference type="RefSeq" id="WP_127179732.1">
    <property type="nucleotide sequence ID" value="NZ_CP029078.1"/>
</dbReference>
<evidence type="ECO:0000256" key="1">
    <source>
        <dbReference type="SAM" id="MobiDB-lite"/>
    </source>
</evidence>
<dbReference type="KEGG" id="sgd:ELQ87_23730"/>
<gene>
    <name evidence="4" type="ORF">DDJ31_15540</name>
    <name evidence="3" type="ORF">ELQ87_23730</name>
</gene>
<accession>A0A3S9ZGP5</accession>